<feature type="compositionally biased region" description="Basic and acidic residues" evidence="2">
    <location>
        <begin position="71"/>
        <end position="80"/>
    </location>
</feature>
<sequence length="328" mass="37507">MSFSRTRRFTIIAGRTTANSTAAATDLNNHYRSIPYSSSQSTESTSCHRDRPFADSDAGVGPPPFKKRKNHPEEHEDVSRKSSSSASASASEEGESFMSRKEIDRRSPSRRDGIDRLLETRLRYSYCAYLQSLGTRLQIPQTTIGTAIVLCHRFFLHRSHASHDRFLIATAALFLAAKSEETPCLLNSVLRASCEICQQQNFAFFPYLFSSQDWFEQYRERVTEAEQMILTTLDFELEVQHPYVPLTSVLNKLGLQTVLLNLAWNLISEGLRSSLWLQFKPHHIAAGAAYLAARFLNFDLSYYQSIWHEFQTTPYILQDVVQQLKELF</sequence>
<reference evidence="4" key="1">
    <citation type="journal article" date="2023" name="GigaByte">
        <title>Genome assembly of the bearded iris, Iris pallida Lam.</title>
        <authorList>
            <person name="Bruccoleri R.E."/>
            <person name="Oakeley E.J."/>
            <person name="Faust A.M.E."/>
            <person name="Altorfer M."/>
            <person name="Dessus-Babus S."/>
            <person name="Burckhardt D."/>
            <person name="Oertli M."/>
            <person name="Naumann U."/>
            <person name="Petersen F."/>
            <person name="Wong J."/>
        </authorList>
    </citation>
    <scope>NUCLEOTIDE SEQUENCE</scope>
    <source>
        <strain evidence="4">GSM-AAB239-AS_SAM_17_03QT</strain>
    </source>
</reference>
<gene>
    <name evidence="4" type="ORF">M6B38_184310</name>
</gene>
<dbReference type="SMART" id="SM00385">
    <property type="entry name" value="CYCLIN"/>
    <property type="match status" value="2"/>
</dbReference>
<dbReference type="FunFam" id="1.10.472.10:FF:000104">
    <property type="entry name" value="cyclin-T1-3 isoform X1"/>
    <property type="match status" value="1"/>
</dbReference>
<feature type="domain" description="Cyclin-like" evidence="3">
    <location>
        <begin position="244"/>
        <end position="326"/>
    </location>
</feature>
<dbReference type="InterPro" id="IPR006671">
    <property type="entry name" value="Cyclin_N"/>
</dbReference>
<dbReference type="GO" id="GO:0006357">
    <property type="term" value="P:regulation of transcription by RNA polymerase II"/>
    <property type="evidence" value="ECO:0007669"/>
    <property type="project" value="InterPro"/>
</dbReference>
<dbReference type="Gene3D" id="1.10.472.10">
    <property type="entry name" value="Cyclin-like"/>
    <property type="match status" value="2"/>
</dbReference>
<comment type="caution">
    <text evidence="4">The sequence shown here is derived from an EMBL/GenBank/DDBJ whole genome shotgun (WGS) entry which is preliminary data.</text>
</comment>
<feature type="region of interest" description="Disordered" evidence="2">
    <location>
        <begin position="34"/>
        <end position="109"/>
    </location>
</feature>
<reference evidence="4" key="2">
    <citation type="submission" date="2023-04" db="EMBL/GenBank/DDBJ databases">
        <authorList>
            <person name="Bruccoleri R.E."/>
            <person name="Oakeley E.J."/>
            <person name="Faust A.-M."/>
            <person name="Dessus-Babus S."/>
            <person name="Altorfer M."/>
            <person name="Burckhardt D."/>
            <person name="Oertli M."/>
            <person name="Naumann U."/>
            <person name="Petersen F."/>
            <person name="Wong J."/>
        </authorList>
    </citation>
    <scope>NUCLEOTIDE SEQUENCE</scope>
    <source>
        <strain evidence="4">GSM-AAB239-AS_SAM_17_03QT</strain>
        <tissue evidence="4">Leaf</tissue>
    </source>
</reference>
<feature type="compositionally biased region" description="Basic and acidic residues" evidence="2">
    <location>
        <begin position="98"/>
        <end position="109"/>
    </location>
</feature>
<dbReference type="AlphaFoldDB" id="A0AAX6EKL5"/>
<proteinExistence type="inferred from homology"/>
<organism evidence="4 5">
    <name type="scientific">Iris pallida</name>
    <name type="common">Sweet iris</name>
    <dbReference type="NCBI Taxonomy" id="29817"/>
    <lineage>
        <taxon>Eukaryota</taxon>
        <taxon>Viridiplantae</taxon>
        <taxon>Streptophyta</taxon>
        <taxon>Embryophyta</taxon>
        <taxon>Tracheophyta</taxon>
        <taxon>Spermatophyta</taxon>
        <taxon>Magnoliopsida</taxon>
        <taxon>Liliopsida</taxon>
        <taxon>Asparagales</taxon>
        <taxon>Iridaceae</taxon>
        <taxon>Iridoideae</taxon>
        <taxon>Irideae</taxon>
        <taxon>Iris</taxon>
    </lineage>
</organism>
<name>A0AAX6EKL5_IRIPA</name>
<evidence type="ECO:0000256" key="1">
    <source>
        <dbReference type="RuleBase" id="RU000383"/>
    </source>
</evidence>
<dbReference type="InterPro" id="IPR013763">
    <property type="entry name" value="Cyclin-like_dom"/>
</dbReference>
<dbReference type="SUPFAM" id="SSF47954">
    <property type="entry name" value="Cyclin-like"/>
    <property type="match status" value="2"/>
</dbReference>
<keyword evidence="5" id="KW-1185">Reference proteome</keyword>
<feature type="compositionally biased region" description="Low complexity" evidence="2">
    <location>
        <begin position="82"/>
        <end position="91"/>
    </location>
</feature>
<evidence type="ECO:0000259" key="3">
    <source>
        <dbReference type="SMART" id="SM00385"/>
    </source>
</evidence>
<dbReference type="EMBL" id="JANAVB010035817">
    <property type="protein sequence ID" value="KAJ6804697.1"/>
    <property type="molecule type" value="Genomic_DNA"/>
</dbReference>
<protein>
    <recommendedName>
        <fullName evidence="3">Cyclin-like domain-containing protein</fullName>
    </recommendedName>
</protein>
<accession>A0AAX6EKL5</accession>
<dbReference type="GO" id="GO:0016538">
    <property type="term" value="F:cyclin-dependent protein serine/threonine kinase regulator activity"/>
    <property type="evidence" value="ECO:0007669"/>
    <property type="project" value="InterPro"/>
</dbReference>
<dbReference type="FunFam" id="1.10.472.10:FF:000150">
    <property type="entry name" value="Cyclin-T1-3 isoform A"/>
    <property type="match status" value="1"/>
</dbReference>
<comment type="similarity">
    <text evidence="1">Belongs to the cyclin family.</text>
</comment>
<feature type="domain" description="Cyclin-like" evidence="3">
    <location>
        <begin position="128"/>
        <end position="231"/>
    </location>
</feature>
<evidence type="ECO:0000313" key="4">
    <source>
        <dbReference type="EMBL" id="KAJ6804697.1"/>
    </source>
</evidence>
<evidence type="ECO:0000256" key="2">
    <source>
        <dbReference type="SAM" id="MobiDB-lite"/>
    </source>
</evidence>
<dbReference type="InterPro" id="IPR043198">
    <property type="entry name" value="Cyclin/Ssn8"/>
</dbReference>
<dbReference type="InterPro" id="IPR036915">
    <property type="entry name" value="Cyclin-like_sf"/>
</dbReference>
<evidence type="ECO:0000313" key="5">
    <source>
        <dbReference type="Proteomes" id="UP001140949"/>
    </source>
</evidence>
<dbReference type="PANTHER" id="PTHR10026">
    <property type="entry name" value="CYCLIN"/>
    <property type="match status" value="1"/>
</dbReference>
<keyword evidence="1" id="KW-0195">Cyclin</keyword>
<dbReference type="Pfam" id="PF00134">
    <property type="entry name" value="Cyclin_N"/>
    <property type="match status" value="1"/>
</dbReference>
<dbReference type="Proteomes" id="UP001140949">
    <property type="component" value="Unassembled WGS sequence"/>
</dbReference>